<dbReference type="PANTHER" id="PTHR32329">
    <property type="entry name" value="BIFUNCTIONAL PROTEIN [INCLUDES 2-HYDROXYACYL-COA DEHYDRATASE (N-TER) AND ITS ACTIVATOR DOMAIN (C_TERM)-RELATED"/>
    <property type="match status" value="1"/>
</dbReference>
<evidence type="ECO:0000313" key="4">
    <source>
        <dbReference type="Proteomes" id="UP001315967"/>
    </source>
</evidence>
<reference evidence="3 4" key="1">
    <citation type="submission" date="2022-08" db="EMBL/GenBank/DDBJ databases">
        <title>Aerococcaceae sp. nov isolated from spoiled eye mask.</title>
        <authorList>
            <person name="Zhou G."/>
            <person name="Xie X.-B."/>
            <person name="Shi Q.-S."/>
            <person name="Wang Y.-S."/>
            <person name="Wen X."/>
            <person name="Peng H."/>
            <person name="Yang X.-J."/>
            <person name="Tao H.-B."/>
            <person name="Huang X.-M."/>
        </authorList>
    </citation>
    <scope>NUCLEOTIDE SEQUENCE [LARGE SCALE GENOMIC DNA]</scope>
    <source>
        <strain evidence="4">DM20194951</strain>
    </source>
</reference>
<dbReference type="PANTHER" id="PTHR32329:SF4">
    <property type="entry name" value="ACTIVATOR OF 2-HYDROXYACYL-COA DEHYDRATASE"/>
    <property type="match status" value="1"/>
</dbReference>
<feature type="domain" description="DUF2229" evidence="2">
    <location>
        <begin position="681"/>
        <end position="900"/>
    </location>
</feature>
<dbReference type="Pfam" id="PF01869">
    <property type="entry name" value="BcrAD_BadFG"/>
    <property type="match status" value="2"/>
</dbReference>
<evidence type="ECO:0000313" key="3">
    <source>
        <dbReference type="EMBL" id="UUX33393.1"/>
    </source>
</evidence>
<proteinExistence type="predicted"/>
<name>A0ABY5P4P1_9LACT</name>
<feature type="domain" description="ATPase BadF/BadG/BcrA/BcrD type" evidence="1">
    <location>
        <begin position="9"/>
        <end position="256"/>
    </location>
</feature>
<evidence type="ECO:0000259" key="2">
    <source>
        <dbReference type="Pfam" id="PF09989"/>
    </source>
</evidence>
<dbReference type="EMBL" id="CP102453">
    <property type="protein sequence ID" value="UUX33393.1"/>
    <property type="molecule type" value="Genomic_DNA"/>
</dbReference>
<accession>A0ABY5P4P1</accession>
<dbReference type="InterPro" id="IPR018709">
    <property type="entry name" value="CoA_activase_DUF2229"/>
</dbReference>
<organism evidence="3 4">
    <name type="scientific">Fundicoccus culcitae</name>
    <dbReference type="NCBI Taxonomy" id="2969821"/>
    <lineage>
        <taxon>Bacteria</taxon>
        <taxon>Bacillati</taxon>
        <taxon>Bacillota</taxon>
        <taxon>Bacilli</taxon>
        <taxon>Lactobacillales</taxon>
        <taxon>Aerococcaceae</taxon>
        <taxon>Fundicoccus</taxon>
    </lineage>
</organism>
<keyword evidence="4" id="KW-1185">Reference proteome</keyword>
<dbReference type="Pfam" id="PF09989">
    <property type="entry name" value="DUF2229"/>
    <property type="match status" value="1"/>
</dbReference>
<dbReference type="CDD" id="cd24035">
    <property type="entry name" value="ASKHA_NBD_O66634-like_rpt2"/>
    <property type="match status" value="1"/>
</dbReference>
<feature type="domain" description="ATPase BadF/BadG/BcrA/BcrD type" evidence="1">
    <location>
        <begin position="324"/>
        <end position="578"/>
    </location>
</feature>
<dbReference type="InterPro" id="IPR043129">
    <property type="entry name" value="ATPase_NBD"/>
</dbReference>
<sequence>MRTAILNAGIDVGSTTIKLVVMNEANQTLYKKYERHYSDVKKATKLLFEDAAAIFSDQEVRISITGSGGMGISEVLDIEFIQEVIACSLTVETLIPETDVSIELGGEDAKITFFGDSLEQRMNGSCAGGTGAFIDQMAQLLNTDASGVNELAKKHQKIYPIASRCGVFAKTDVQPLINDGVSKEDIAASILQAVVNQTITGLASGRTIEGKVAFLGGPLYFMSELRERFIATLKLKDEDVIFPEDPQLYVAMGAALNSAKQKETTSFNDLYTLVTSDKTPDLAPTDTLEPLFESEEDLAAFRQRHAQAKVEEAPLEDYEGVAFLGIDAGSTTTKMTLIDPEGTLLWSDYSSNEGNPLQKSMEMLTELYRILPENVYIGRAVTTGYGEALIKNALKVDEGEVETVCHYKAAEHFSPDVDFILDIGGQDMKAMTIHNGVLSAIKLNEACSSGCGSFIETLAASLQYNVYDFAKEALKSKAPVDLGSRCTVFMNSKVKQTQKEGASIADISAGLSISVIKNALYKVIKVQDPKRLGKKILCQGGTFYNESVLRAFEQITGREVIRPNIAGLMGAYGCALIAANQYVPGDVSTLMQPDEMANFSARKEFTRCGLCLNNCELTVTLFNDGRRFVSGNRCERGEQKGMGIAFKDIKENTNYNLMAYKYDRLFQYKPLKNKEATRGSVGLIQAMNMYENYPLWFTFFTELGFQVRLSNRSSKKIYEQGISSIPDDTVCYPAKLAHGHIKDLIRKKCDFIFYPCINYEQQEESKAPNSYNCPIIISYPAVIRNNVDEIVQGLVDYRSPHLNFMNREHMVDVLTEMLQDKGVSRDEVAAALEAGFAEMSSYRADIQAKGEEVLSHLRYHPNGKAIVVAGRPYHSDPEINHGVADVMIKEGFHVLTEDSISHLTDIDGLRVVNQWVYHARLYAAAKIVCKTPNLELVQLNSFGCGIDAITAEQVQEILEQYGKIHTLLKIDEGSNLGAIRIRIRSLKAAMIERSIGKQPAKKLYDTPEEIVFTKEMRKKHTLLIPMMSPIHQEGLIDEALRASGYQVVQIGTDTGKQGINEGLNYVNNDACYPAIITIGQLIDALKSGKYDVDNTSVIMTQTGGGCRATNYIPLLRKALRDAGFPQVPVVSVSTGVAGTETNEGFRYSLPMLARLGVAVLYGDLFQKLLYRTRPYELEAGAADALYDYWLERVQPNVKNGNLREFNKNMQMIIDDFDNLPRTDAVKPRVGIVGEILVKYSPTANNGIVELLEAEGAEAVVPDLIGFANYCLYNMQWKADNLGFKKINKPIAQFAIKFIQFCEKPMNKALAASKHFDPFTAIEEIALGAESVISVGTHTGEGWYLTGEIIQFINHGVPNVVITQPFGCLPNHVVGRGMMKEIRRQYPGANLTAIDYDPGVSEVNQMNRIRLMLAQAQKKLEKASASSFK</sequence>
<dbReference type="Gene3D" id="3.30.420.40">
    <property type="match status" value="4"/>
</dbReference>
<dbReference type="InterPro" id="IPR051805">
    <property type="entry name" value="Dehydratase_Activator_Redct"/>
</dbReference>
<dbReference type="SUPFAM" id="SSF53067">
    <property type="entry name" value="Actin-like ATPase domain"/>
    <property type="match status" value="2"/>
</dbReference>
<dbReference type="RefSeq" id="WP_313792894.1">
    <property type="nucleotide sequence ID" value="NZ_CP102453.1"/>
</dbReference>
<evidence type="ECO:0000259" key="1">
    <source>
        <dbReference type="Pfam" id="PF01869"/>
    </source>
</evidence>
<dbReference type="Proteomes" id="UP001315967">
    <property type="component" value="Chromosome"/>
</dbReference>
<dbReference type="CDD" id="cd24034">
    <property type="entry name" value="ASKHA_NBD_O66634-like_rpt1"/>
    <property type="match status" value="1"/>
</dbReference>
<dbReference type="InterPro" id="IPR002731">
    <property type="entry name" value="ATPase_BadF"/>
</dbReference>
<protein>
    <submittedName>
        <fullName evidence="3">2-hydroxyacyl-CoA dehydratase</fullName>
    </submittedName>
</protein>
<gene>
    <name evidence="3" type="ORF">NRE15_10840</name>
</gene>